<sequence>LNRFDPVIGFDFVLHWMQEETDDDDDKMIISDGPVSSMLLPVQCIPEMNATILFNSLYDIVGPEFSGKYTSVKNIMRLRRHGVMAGYKGTMIFLTMTKLWRMAHHRKVPVPVNDWVKIVTIVTTLHLWNKKPLTESNFGMADIFDDLQMEPEREMCPPPLTESSTGMTSIFGNSCLQLETGLSWD</sequence>
<feature type="non-terminal residue" evidence="1">
    <location>
        <position position="1"/>
    </location>
</feature>
<keyword evidence="2" id="KW-1185">Reference proteome</keyword>
<dbReference type="Proteomes" id="UP000324897">
    <property type="component" value="Chromosome 1"/>
</dbReference>
<comment type="caution">
    <text evidence="1">The sequence shown here is derived from an EMBL/GenBank/DDBJ whole genome shotgun (WGS) entry which is preliminary data.</text>
</comment>
<dbReference type="AlphaFoldDB" id="A0A5J9V0C0"/>
<evidence type="ECO:0000313" key="1">
    <source>
        <dbReference type="EMBL" id="TVU29622.1"/>
    </source>
</evidence>
<dbReference type="EMBL" id="RWGY01000011">
    <property type="protein sequence ID" value="TVU29622.1"/>
    <property type="molecule type" value="Genomic_DNA"/>
</dbReference>
<evidence type="ECO:0000313" key="2">
    <source>
        <dbReference type="Proteomes" id="UP000324897"/>
    </source>
</evidence>
<gene>
    <name evidence="1" type="ORF">EJB05_21197</name>
</gene>
<reference evidence="1 2" key="1">
    <citation type="journal article" date="2019" name="Sci. Rep.">
        <title>A high-quality genome of Eragrostis curvula grass provides insights into Poaceae evolution and supports new strategies to enhance forage quality.</title>
        <authorList>
            <person name="Carballo J."/>
            <person name="Santos B.A.C.M."/>
            <person name="Zappacosta D."/>
            <person name="Garbus I."/>
            <person name="Selva J.P."/>
            <person name="Gallo C.A."/>
            <person name="Diaz A."/>
            <person name="Albertini E."/>
            <person name="Caccamo M."/>
            <person name="Echenique V."/>
        </authorList>
    </citation>
    <scope>NUCLEOTIDE SEQUENCE [LARGE SCALE GENOMIC DNA]</scope>
    <source>
        <strain evidence="2">cv. Victoria</strain>
        <tissue evidence="1">Leaf</tissue>
    </source>
</reference>
<protein>
    <submittedName>
        <fullName evidence="1">Uncharacterized protein</fullName>
    </submittedName>
</protein>
<organism evidence="1 2">
    <name type="scientific">Eragrostis curvula</name>
    <name type="common">weeping love grass</name>
    <dbReference type="NCBI Taxonomy" id="38414"/>
    <lineage>
        <taxon>Eukaryota</taxon>
        <taxon>Viridiplantae</taxon>
        <taxon>Streptophyta</taxon>
        <taxon>Embryophyta</taxon>
        <taxon>Tracheophyta</taxon>
        <taxon>Spermatophyta</taxon>
        <taxon>Magnoliopsida</taxon>
        <taxon>Liliopsida</taxon>
        <taxon>Poales</taxon>
        <taxon>Poaceae</taxon>
        <taxon>PACMAD clade</taxon>
        <taxon>Chloridoideae</taxon>
        <taxon>Eragrostideae</taxon>
        <taxon>Eragrostidinae</taxon>
        <taxon>Eragrostis</taxon>
    </lineage>
</organism>
<proteinExistence type="predicted"/>
<name>A0A5J9V0C0_9POAL</name>
<accession>A0A5J9V0C0</accession>